<dbReference type="InterPro" id="IPR037237">
    <property type="entry name" value="IlvD/EDD_N"/>
</dbReference>
<proteinExistence type="inferred from homology"/>
<comment type="similarity">
    <text evidence="1">Belongs to the IlvD/Edd family.</text>
</comment>
<organism evidence="8 9">
    <name type="scientific">Caballeronia hypogeia</name>
    <dbReference type="NCBI Taxonomy" id="1777140"/>
    <lineage>
        <taxon>Bacteria</taxon>
        <taxon>Pseudomonadati</taxon>
        <taxon>Pseudomonadota</taxon>
        <taxon>Betaproteobacteria</taxon>
        <taxon>Burkholderiales</taxon>
        <taxon>Burkholderiaceae</taxon>
        <taxon>Caballeronia</taxon>
    </lineage>
</organism>
<dbReference type="Pfam" id="PF24877">
    <property type="entry name" value="ILV_EDD_C"/>
    <property type="match status" value="1"/>
</dbReference>
<dbReference type="InterPro" id="IPR042096">
    <property type="entry name" value="Dihydro-acid_dehy_C"/>
</dbReference>
<feature type="domain" description="Dihydroxy-acid/6-phosphogluconate dehydratase N-terminal" evidence="6">
    <location>
        <begin position="43"/>
        <end position="353"/>
    </location>
</feature>
<keyword evidence="5" id="KW-0456">Lyase</keyword>
<evidence type="ECO:0000256" key="4">
    <source>
        <dbReference type="ARBA" id="ARBA00023014"/>
    </source>
</evidence>
<keyword evidence="9" id="KW-1185">Reference proteome</keyword>
<keyword evidence="2" id="KW-0479">Metal-binding</keyword>
<keyword evidence="3" id="KW-0408">Iron</keyword>
<dbReference type="PANTHER" id="PTHR43183">
    <property type="entry name" value="HYPOTHETICAL DIHYDROXYACID DEHYDRATASE (EUROFUNG)-RELATED"/>
    <property type="match status" value="1"/>
</dbReference>
<dbReference type="InterPro" id="IPR052352">
    <property type="entry name" value="Sugar_Degrad_Dehydratases"/>
</dbReference>
<dbReference type="Pfam" id="PF00920">
    <property type="entry name" value="ILVD_EDD_N"/>
    <property type="match status" value="1"/>
</dbReference>
<feature type="domain" description="Dihydroxy-acid/6-phosphogluconate dehydratase C-terminal" evidence="7">
    <location>
        <begin position="367"/>
        <end position="559"/>
    </location>
</feature>
<protein>
    <submittedName>
        <fullName evidence="8">Dihydroxy-acid dehydratase</fullName>
    </submittedName>
</protein>
<dbReference type="GO" id="GO:0051536">
    <property type="term" value="F:iron-sulfur cluster binding"/>
    <property type="evidence" value="ECO:0007669"/>
    <property type="project" value="UniProtKB-KW"/>
</dbReference>
<evidence type="ECO:0000256" key="2">
    <source>
        <dbReference type="ARBA" id="ARBA00022723"/>
    </source>
</evidence>
<comment type="caution">
    <text evidence="8">The sequence shown here is derived from an EMBL/GenBank/DDBJ whole genome shotgun (WGS) entry which is preliminary data.</text>
</comment>
<dbReference type="InterPro" id="IPR020558">
    <property type="entry name" value="DiOHA_6PGluconate_deHydtase_CS"/>
</dbReference>
<dbReference type="PANTHER" id="PTHR43183:SF1">
    <property type="entry name" value="HYPOTHETICAL DIHYDROXY-ACID DEHYDRATASE (EUROFUNG)-RELATED"/>
    <property type="match status" value="1"/>
</dbReference>
<dbReference type="RefSeq" id="WP_061166333.1">
    <property type="nucleotide sequence ID" value="NZ_FCOA02000002.1"/>
</dbReference>
<dbReference type="EMBL" id="FCOA02000002">
    <property type="protein sequence ID" value="SAK46112.1"/>
    <property type="molecule type" value="Genomic_DNA"/>
</dbReference>
<evidence type="ECO:0000259" key="7">
    <source>
        <dbReference type="Pfam" id="PF24877"/>
    </source>
</evidence>
<evidence type="ECO:0000256" key="1">
    <source>
        <dbReference type="ARBA" id="ARBA00006486"/>
    </source>
</evidence>
<dbReference type="AlphaFoldDB" id="A0A157ZKS3"/>
<dbReference type="GO" id="GO:0016836">
    <property type="term" value="F:hydro-lyase activity"/>
    <property type="evidence" value="ECO:0007669"/>
    <property type="project" value="UniProtKB-ARBA"/>
</dbReference>
<gene>
    <name evidence="8" type="ORF">AWB79_01078</name>
</gene>
<sequence length="576" mass="61552">MSQDQKGTGLSSGLTNYGDRGFALYLRRSFAKSMGYSTDMLKKPIVGIASSGSGFNNCHRAMPELVEAVKRGVLAAGGLPIDFPTISLGEVFLNPTSMMFRNLMSMDVEEMLRAQPMDSVVLIGGCDKTVPAQLMGAAAADIPAVQLVVGPMMTGRHQGERLGACTDCRRFWGKFRANQISEQEIDQVEGRLATTAGTCAVMGTASTMACIAETLGMSLPGTAAIPAVHADRIRAAEASGARAVQLIREPLRPSQIITAKSVENALRVLLAIGGSTNAIIHLTAVAGRLGIPVSLRRLNAISDETPVLVDLKPTGEHYMEDFFAAGGMTAVLRELEPQLHLDAMTVTGETLGERIEGERDAWVDHRIVKKSSEPVEPQGGLVALFGSLAPRGAILKRSAADKALFEQEGRAVVFTSLEDLAARIDDPGLDVDANDILVLQNAGPASGTGMPEAGYLPIPKKLAQQGVKDMLRISDARMSGTAYGTIVLHVTPEAALGGPIGLVRNGDRIRLSVRERRVDLLVDEAELKRRASDVKPPKRVLRGYQKLYQEHVLQADAGCDFDFLQAAQDSSSTQES</sequence>
<evidence type="ECO:0000256" key="3">
    <source>
        <dbReference type="ARBA" id="ARBA00023004"/>
    </source>
</evidence>
<dbReference type="InterPro" id="IPR056740">
    <property type="entry name" value="ILV_EDD_C"/>
</dbReference>
<dbReference type="Gene3D" id="3.50.30.80">
    <property type="entry name" value="IlvD/EDD C-terminal domain-like"/>
    <property type="match status" value="1"/>
</dbReference>
<dbReference type="GO" id="GO:0046872">
    <property type="term" value="F:metal ion binding"/>
    <property type="evidence" value="ECO:0007669"/>
    <property type="project" value="UniProtKB-KW"/>
</dbReference>
<accession>A0A157ZKS3</accession>
<name>A0A157ZKS3_9BURK</name>
<dbReference type="SUPFAM" id="SSF143975">
    <property type="entry name" value="IlvD/EDD N-terminal domain-like"/>
    <property type="match status" value="1"/>
</dbReference>
<dbReference type="SUPFAM" id="SSF52016">
    <property type="entry name" value="LeuD/IlvD-like"/>
    <property type="match status" value="1"/>
</dbReference>
<dbReference type="OrthoDB" id="9807077at2"/>
<dbReference type="STRING" id="1777140.AWB79_01078"/>
<dbReference type="InterPro" id="IPR000581">
    <property type="entry name" value="ILV_EDD_N"/>
</dbReference>
<reference evidence="8" key="1">
    <citation type="submission" date="2016-01" db="EMBL/GenBank/DDBJ databases">
        <authorList>
            <person name="Peeters C."/>
        </authorList>
    </citation>
    <scope>NUCLEOTIDE SEQUENCE</scope>
    <source>
        <strain evidence="8">LMG 29322</strain>
    </source>
</reference>
<evidence type="ECO:0000313" key="8">
    <source>
        <dbReference type="EMBL" id="SAK46112.1"/>
    </source>
</evidence>
<dbReference type="PROSITE" id="PS00886">
    <property type="entry name" value="ILVD_EDD_1"/>
    <property type="match status" value="1"/>
</dbReference>
<keyword evidence="4" id="KW-0411">Iron-sulfur</keyword>
<evidence type="ECO:0000313" key="9">
    <source>
        <dbReference type="Proteomes" id="UP000054851"/>
    </source>
</evidence>
<evidence type="ECO:0000256" key="5">
    <source>
        <dbReference type="ARBA" id="ARBA00023239"/>
    </source>
</evidence>
<dbReference type="NCBIfam" id="NF004784">
    <property type="entry name" value="PRK06131.1"/>
    <property type="match status" value="1"/>
</dbReference>
<evidence type="ECO:0000259" key="6">
    <source>
        <dbReference type="Pfam" id="PF00920"/>
    </source>
</evidence>
<dbReference type="Proteomes" id="UP000054851">
    <property type="component" value="Unassembled WGS sequence"/>
</dbReference>